<dbReference type="GO" id="GO:0046983">
    <property type="term" value="F:protein dimerization activity"/>
    <property type="evidence" value="ECO:0007669"/>
    <property type="project" value="InterPro"/>
</dbReference>
<keyword evidence="4" id="KW-0804">Transcription</keyword>
<dbReference type="SMART" id="SM00432">
    <property type="entry name" value="MADS"/>
    <property type="match status" value="1"/>
</dbReference>
<comment type="caution">
    <text evidence="8">The sequence shown here is derived from an EMBL/GenBank/DDBJ whole genome shotgun (WGS) entry which is preliminary data.</text>
</comment>
<evidence type="ECO:0000256" key="4">
    <source>
        <dbReference type="ARBA" id="ARBA00023163"/>
    </source>
</evidence>
<reference evidence="8 9" key="1">
    <citation type="journal article" date="2014" name="Am. J. Bot.">
        <title>Genome assembly and annotation for red clover (Trifolium pratense; Fabaceae).</title>
        <authorList>
            <person name="Istvanek J."/>
            <person name="Jaros M."/>
            <person name="Krenek A."/>
            <person name="Repkova J."/>
        </authorList>
    </citation>
    <scope>NUCLEOTIDE SEQUENCE [LARGE SCALE GENOMIC DNA]</scope>
    <source>
        <strain evidence="9">cv. Tatra</strain>
        <tissue evidence="8">Young leaves</tissue>
    </source>
</reference>
<organism evidence="8 9">
    <name type="scientific">Trifolium pratense</name>
    <name type="common">Red clover</name>
    <dbReference type="NCBI Taxonomy" id="57577"/>
    <lineage>
        <taxon>Eukaryota</taxon>
        <taxon>Viridiplantae</taxon>
        <taxon>Streptophyta</taxon>
        <taxon>Embryophyta</taxon>
        <taxon>Tracheophyta</taxon>
        <taxon>Spermatophyta</taxon>
        <taxon>Magnoliopsida</taxon>
        <taxon>eudicotyledons</taxon>
        <taxon>Gunneridae</taxon>
        <taxon>Pentapetalae</taxon>
        <taxon>rosids</taxon>
        <taxon>fabids</taxon>
        <taxon>Fabales</taxon>
        <taxon>Fabaceae</taxon>
        <taxon>Papilionoideae</taxon>
        <taxon>50 kb inversion clade</taxon>
        <taxon>NPAAA clade</taxon>
        <taxon>Hologalegina</taxon>
        <taxon>IRL clade</taxon>
        <taxon>Trifolieae</taxon>
        <taxon>Trifolium</taxon>
    </lineage>
</organism>
<comment type="subcellular location">
    <subcellularLocation>
        <location evidence="1">Nucleus</location>
    </subcellularLocation>
</comment>
<dbReference type="InterPro" id="IPR033897">
    <property type="entry name" value="SRF-like_MADS-box"/>
</dbReference>
<dbReference type="GO" id="GO:0005634">
    <property type="term" value="C:nucleus"/>
    <property type="evidence" value="ECO:0007669"/>
    <property type="project" value="UniProtKB-SubCell"/>
</dbReference>
<dbReference type="GO" id="GO:0045944">
    <property type="term" value="P:positive regulation of transcription by RNA polymerase II"/>
    <property type="evidence" value="ECO:0007669"/>
    <property type="project" value="InterPro"/>
</dbReference>
<feature type="domain" description="MADS-box" evidence="7">
    <location>
        <begin position="1"/>
        <end position="49"/>
    </location>
</feature>
<dbReference type="AlphaFoldDB" id="A0A2K3L325"/>
<evidence type="ECO:0000256" key="5">
    <source>
        <dbReference type="ARBA" id="ARBA00023242"/>
    </source>
</evidence>
<dbReference type="GO" id="GO:0000987">
    <property type="term" value="F:cis-regulatory region sequence-specific DNA binding"/>
    <property type="evidence" value="ECO:0007669"/>
    <property type="project" value="InterPro"/>
</dbReference>
<dbReference type="Gene3D" id="3.40.1810.10">
    <property type="entry name" value="Transcription factor, MADS-box"/>
    <property type="match status" value="1"/>
</dbReference>
<evidence type="ECO:0000256" key="6">
    <source>
        <dbReference type="SAM" id="Coils"/>
    </source>
</evidence>
<dbReference type="CDD" id="cd00266">
    <property type="entry name" value="MADS_SRF_like"/>
    <property type="match status" value="1"/>
</dbReference>
<dbReference type="SUPFAM" id="SSF55455">
    <property type="entry name" value="SRF-like"/>
    <property type="match status" value="1"/>
</dbReference>
<evidence type="ECO:0000313" key="8">
    <source>
        <dbReference type="EMBL" id="PNX72924.1"/>
    </source>
</evidence>
<reference evidence="8 9" key="2">
    <citation type="journal article" date="2017" name="Front. Plant Sci.">
        <title>Gene Classification and Mining of Molecular Markers Useful in Red Clover (Trifolium pratense) Breeding.</title>
        <authorList>
            <person name="Istvanek J."/>
            <person name="Dluhosova J."/>
            <person name="Dluhos P."/>
            <person name="Patkova L."/>
            <person name="Nedelnik J."/>
            <person name="Repkova J."/>
        </authorList>
    </citation>
    <scope>NUCLEOTIDE SEQUENCE [LARGE SCALE GENOMIC DNA]</scope>
    <source>
        <strain evidence="9">cv. Tatra</strain>
        <tissue evidence="8">Young leaves</tissue>
    </source>
</reference>
<proteinExistence type="predicted"/>
<dbReference type="EMBL" id="ASHM01025272">
    <property type="protein sequence ID" value="PNX72924.1"/>
    <property type="molecule type" value="Genomic_DNA"/>
</dbReference>
<dbReference type="InterPro" id="IPR050142">
    <property type="entry name" value="MADS-box/MEF2_TF"/>
</dbReference>
<name>A0A2K3L325_TRIPR</name>
<evidence type="ECO:0000313" key="9">
    <source>
        <dbReference type="Proteomes" id="UP000236291"/>
    </source>
</evidence>
<feature type="coiled-coil region" evidence="6">
    <location>
        <begin position="94"/>
        <end position="155"/>
    </location>
</feature>
<keyword evidence="3" id="KW-0238">DNA-binding</keyword>
<keyword evidence="5" id="KW-0539">Nucleus</keyword>
<dbReference type="Gramene" id="Tp57577_TGAC_v2_mRNA11271">
    <property type="protein sequence ID" value="Tp57577_TGAC_v2_mRNA11271"/>
    <property type="gene ID" value="Tp57577_TGAC_v2_gene10913"/>
</dbReference>
<dbReference type="InterPro" id="IPR002100">
    <property type="entry name" value="TF_MADSbox"/>
</dbReference>
<dbReference type="Proteomes" id="UP000236291">
    <property type="component" value="Unassembled WGS sequence"/>
</dbReference>
<dbReference type="GO" id="GO:0000981">
    <property type="term" value="F:DNA-binding transcription factor activity, RNA polymerase II-specific"/>
    <property type="evidence" value="ECO:0007669"/>
    <property type="project" value="InterPro"/>
</dbReference>
<sequence length="162" mass="18680">MRNKLKLAFVASDSQRKITYNKRKKSLTKKIDELTTLCGVDACVIIFSNFHLDPEIWPSQSSEVQRILTKFKTYSEFEQGKKKLNHETYLMKRITKSREQLAKLEKNNGELQKSLILYQCLANEIPVDTLNLDVLNDVDCEINRKLAEIASKENEVDPNATS</sequence>
<dbReference type="PROSITE" id="PS50066">
    <property type="entry name" value="MADS_BOX_2"/>
    <property type="match status" value="1"/>
</dbReference>
<keyword evidence="2" id="KW-0805">Transcription regulation</keyword>
<dbReference type="Pfam" id="PF00319">
    <property type="entry name" value="SRF-TF"/>
    <property type="match status" value="1"/>
</dbReference>
<dbReference type="PRINTS" id="PR00404">
    <property type="entry name" value="MADSDOMAIN"/>
</dbReference>
<evidence type="ECO:0000259" key="7">
    <source>
        <dbReference type="PROSITE" id="PS50066"/>
    </source>
</evidence>
<evidence type="ECO:0000256" key="1">
    <source>
        <dbReference type="ARBA" id="ARBA00004123"/>
    </source>
</evidence>
<keyword evidence="6" id="KW-0175">Coiled coil</keyword>
<evidence type="ECO:0000256" key="2">
    <source>
        <dbReference type="ARBA" id="ARBA00023015"/>
    </source>
</evidence>
<protein>
    <submittedName>
        <fullName evidence="8">Agamous-like mads-box protein agl80-like</fullName>
    </submittedName>
</protein>
<gene>
    <name evidence="8" type="ORF">L195_g028822</name>
</gene>
<dbReference type="PANTHER" id="PTHR48019">
    <property type="entry name" value="SERUM RESPONSE FACTOR HOMOLOG"/>
    <property type="match status" value="1"/>
</dbReference>
<accession>A0A2K3L325</accession>
<evidence type="ECO:0000256" key="3">
    <source>
        <dbReference type="ARBA" id="ARBA00023125"/>
    </source>
</evidence>
<dbReference type="InterPro" id="IPR036879">
    <property type="entry name" value="TF_MADSbox_sf"/>
</dbReference>